<name>A0A6I4M8P5_9ACTN</name>
<dbReference type="RefSeq" id="WP_151594550.1">
    <property type="nucleotide sequence ID" value="NZ_WBMS02000012.1"/>
</dbReference>
<dbReference type="InterPro" id="IPR052565">
    <property type="entry name" value="Glutaredoxin-like_YDR286C"/>
</dbReference>
<dbReference type="InterPro" id="IPR008554">
    <property type="entry name" value="Glutaredoxin-like"/>
</dbReference>
<gene>
    <name evidence="1" type="ORF">F8568_017175</name>
</gene>
<dbReference type="PANTHER" id="PTHR33558:SF1">
    <property type="entry name" value="GLUTAREDOXIN-LIKE PROTEIN C5ORF63 HOMOLOG"/>
    <property type="match status" value="1"/>
</dbReference>
<dbReference type="AlphaFoldDB" id="A0A6I4M8P5"/>
<dbReference type="Proteomes" id="UP000462055">
    <property type="component" value="Unassembled WGS sequence"/>
</dbReference>
<comment type="caution">
    <text evidence="1">The sequence shown here is derived from an EMBL/GenBank/DDBJ whole genome shotgun (WGS) entry which is preliminary data.</text>
</comment>
<proteinExistence type="predicted"/>
<dbReference type="PANTHER" id="PTHR33558">
    <property type="entry name" value="GLUTAREDOXIN-LIKE PROTEIN C5ORF63 HOMOLOG"/>
    <property type="match status" value="1"/>
</dbReference>
<dbReference type="EMBL" id="WBMS02000012">
    <property type="protein sequence ID" value="MWA02072.1"/>
    <property type="molecule type" value="Genomic_DNA"/>
</dbReference>
<accession>A0A6I4M8P5</accession>
<evidence type="ECO:0000313" key="1">
    <source>
        <dbReference type="EMBL" id="MWA02072.1"/>
    </source>
</evidence>
<dbReference type="Gene3D" id="3.40.30.10">
    <property type="entry name" value="Glutaredoxin"/>
    <property type="match status" value="1"/>
</dbReference>
<evidence type="ECO:0000313" key="2">
    <source>
        <dbReference type="Proteomes" id="UP000462055"/>
    </source>
</evidence>
<protein>
    <submittedName>
        <fullName evidence="1">Glutaredoxin family protein</fullName>
    </submittedName>
</protein>
<keyword evidence="2" id="KW-1185">Reference proteome</keyword>
<dbReference type="InterPro" id="IPR036249">
    <property type="entry name" value="Thioredoxin-like_sf"/>
</dbReference>
<organism evidence="1 2">
    <name type="scientific">Actinomadura physcomitrii</name>
    <dbReference type="NCBI Taxonomy" id="2650748"/>
    <lineage>
        <taxon>Bacteria</taxon>
        <taxon>Bacillati</taxon>
        <taxon>Actinomycetota</taxon>
        <taxon>Actinomycetes</taxon>
        <taxon>Streptosporangiales</taxon>
        <taxon>Thermomonosporaceae</taxon>
        <taxon>Actinomadura</taxon>
    </lineage>
</organism>
<reference evidence="1" key="1">
    <citation type="submission" date="2019-12" db="EMBL/GenBank/DDBJ databases">
        <title>Actinomadura physcomitrii sp. nov., a novel actinomycete isolated from moss [Physcomitrium sphaericum (Ludw) Fuernr].</title>
        <authorList>
            <person name="Zhuang X."/>
        </authorList>
    </citation>
    <scope>NUCLEOTIDE SEQUENCE [LARGE SCALE GENOMIC DNA]</scope>
    <source>
        <strain evidence="1">LD22</strain>
    </source>
</reference>
<dbReference type="Pfam" id="PF05768">
    <property type="entry name" value="Glrx-like"/>
    <property type="match status" value="1"/>
</dbReference>
<sequence length="91" mass="10304">MPSGRTSGDVRITLLGKPGCHLCDDARAIIERVASELDVPWDERDITRSEVDTREYWEQIPVTLINGVQHDFWRVDEDRLRAAIAKARGAS</sequence>
<dbReference type="SUPFAM" id="SSF52833">
    <property type="entry name" value="Thioredoxin-like"/>
    <property type="match status" value="1"/>
</dbReference>